<protein>
    <submittedName>
        <fullName evidence="2">Uncharacterized protein</fullName>
    </submittedName>
</protein>
<reference evidence="2" key="1">
    <citation type="journal article" date="2023" name="Nat. Commun.">
        <title>Diploid and tetraploid genomes of Acorus and the evolution of monocots.</title>
        <authorList>
            <person name="Ma L."/>
            <person name="Liu K.W."/>
            <person name="Li Z."/>
            <person name="Hsiao Y.Y."/>
            <person name="Qi Y."/>
            <person name="Fu T."/>
            <person name="Tang G.D."/>
            <person name="Zhang D."/>
            <person name="Sun W.H."/>
            <person name="Liu D.K."/>
            <person name="Li Y."/>
            <person name="Chen G.Z."/>
            <person name="Liu X.D."/>
            <person name="Liao X.Y."/>
            <person name="Jiang Y.T."/>
            <person name="Yu X."/>
            <person name="Hao Y."/>
            <person name="Huang J."/>
            <person name="Zhao X.W."/>
            <person name="Ke S."/>
            <person name="Chen Y.Y."/>
            <person name="Wu W.L."/>
            <person name="Hsu J.L."/>
            <person name="Lin Y.F."/>
            <person name="Huang M.D."/>
            <person name="Li C.Y."/>
            <person name="Huang L."/>
            <person name="Wang Z.W."/>
            <person name="Zhao X."/>
            <person name="Zhong W.Y."/>
            <person name="Peng D.H."/>
            <person name="Ahmad S."/>
            <person name="Lan S."/>
            <person name="Zhang J.S."/>
            <person name="Tsai W.C."/>
            <person name="Van de Peer Y."/>
            <person name="Liu Z.J."/>
        </authorList>
    </citation>
    <scope>NUCLEOTIDE SEQUENCE</scope>
    <source>
        <strain evidence="2">CP</strain>
    </source>
</reference>
<evidence type="ECO:0000256" key="1">
    <source>
        <dbReference type="SAM" id="MobiDB-lite"/>
    </source>
</evidence>
<dbReference type="PANTHER" id="PTHR35831">
    <property type="entry name" value="OS01G0642200 PROTEIN"/>
    <property type="match status" value="1"/>
</dbReference>
<reference evidence="2" key="2">
    <citation type="submission" date="2023-06" db="EMBL/GenBank/DDBJ databases">
        <authorList>
            <person name="Ma L."/>
            <person name="Liu K.-W."/>
            <person name="Li Z."/>
            <person name="Hsiao Y.-Y."/>
            <person name="Qi Y."/>
            <person name="Fu T."/>
            <person name="Tang G."/>
            <person name="Zhang D."/>
            <person name="Sun W.-H."/>
            <person name="Liu D.-K."/>
            <person name="Li Y."/>
            <person name="Chen G.-Z."/>
            <person name="Liu X.-D."/>
            <person name="Liao X.-Y."/>
            <person name="Jiang Y.-T."/>
            <person name="Yu X."/>
            <person name="Hao Y."/>
            <person name="Huang J."/>
            <person name="Zhao X.-W."/>
            <person name="Ke S."/>
            <person name="Chen Y.-Y."/>
            <person name="Wu W.-L."/>
            <person name="Hsu J.-L."/>
            <person name="Lin Y.-F."/>
            <person name="Huang M.-D."/>
            <person name="Li C.-Y."/>
            <person name="Huang L."/>
            <person name="Wang Z.-W."/>
            <person name="Zhao X."/>
            <person name="Zhong W.-Y."/>
            <person name="Peng D.-H."/>
            <person name="Ahmad S."/>
            <person name="Lan S."/>
            <person name="Zhang J.-S."/>
            <person name="Tsai W.-C."/>
            <person name="Van De Peer Y."/>
            <person name="Liu Z.-J."/>
        </authorList>
    </citation>
    <scope>NUCLEOTIDE SEQUENCE</scope>
    <source>
        <strain evidence="2">CP</strain>
        <tissue evidence="2">Leaves</tissue>
    </source>
</reference>
<accession>A0AAV9FDP0</accession>
<gene>
    <name evidence="2" type="ORF">QJS10_CPA03g00425</name>
</gene>
<proteinExistence type="predicted"/>
<feature type="region of interest" description="Disordered" evidence="1">
    <location>
        <begin position="1"/>
        <end position="63"/>
    </location>
</feature>
<name>A0AAV9FDP0_ACOCL</name>
<organism evidence="2 3">
    <name type="scientific">Acorus calamus</name>
    <name type="common">Sweet flag</name>
    <dbReference type="NCBI Taxonomy" id="4465"/>
    <lineage>
        <taxon>Eukaryota</taxon>
        <taxon>Viridiplantae</taxon>
        <taxon>Streptophyta</taxon>
        <taxon>Embryophyta</taxon>
        <taxon>Tracheophyta</taxon>
        <taxon>Spermatophyta</taxon>
        <taxon>Magnoliopsida</taxon>
        <taxon>Liliopsida</taxon>
        <taxon>Acoraceae</taxon>
        <taxon>Acorus</taxon>
    </lineage>
</organism>
<keyword evidence="3" id="KW-1185">Reference proteome</keyword>
<comment type="caution">
    <text evidence="2">The sequence shown here is derived from an EMBL/GenBank/DDBJ whole genome shotgun (WGS) entry which is preliminary data.</text>
</comment>
<dbReference type="PANTHER" id="PTHR35831:SF1">
    <property type="match status" value="1"/>
</dbReference>
<evidence type="ECO:0000313" key="3">
    <source>
        <dbReference type="Proteomes" id="UP001180020"/>
    </source>
</evidence>
<dbReference type="Proteomes" id="UP001180020">
    <property type="component" value="Unassembled WGS sequence"/>
</dbReference>
<sequence length="63" mass="6583">MASLKAEKPVGTQTLFGQPKKTSKPSDGGAPKAQATKPAAKKAEQKPREPRKKGKASKPAAKN</sequence>
<dbReference type="EMBL" id="JAUJYO010000003">
    <property type="protein sequence ID" value="KAK1322463.1"/>
    <property type="molecule type" value="Genomic_DNA"/>
</dbReference>
<dbReference type="AlphaFoldDB" id="A0AAV9FDP0"/>
<evidence type="ECO:0000313" key="2">
    <source>
        <dbReference type="EMBL" id="KAK1322463.1"/>
    </source>
</evidence>